<dbReference type="STRING" id="3641.A0A061GFD7"/>
<dbReference type="EMBL" id="CM001884">
    <property type="protein sequence ID" value="EOY28595.1"/>
    <property type="molecule type" value="Genomic_DNA"/>
</dbReference>
<evidence type="ECO:0000313" key="9">
    <source>
        <dbReference type="Proteomes" id="UP000026915"/>
    </source>
</evidence>
<feature type="domain" description="Late embryogenesis abundant protein LEA-2 subgroup" evidence="7">
    <location>
        <begin position="100"/>
        <end position="166"/>
    </location>
</feature>
<evidence type="ECO:0000259" key="7">
    <source>
        <dbReference type="Pfam" id="PF03168"/>
    </source>
</evidence>
<sequence>MLLSSLKHGPVVFLLIGICRSLIFHQRHARKKCVERPQHPVYKVVDVYISHINYRNSTFHQGWNSRFHHDRNQTVKDSWKSRIHGGSNSTYRNISITLKIEISNPNKRIGIDHDDIKVALYHSDSFIGNNSVAGFHQGYRNTTFCEVEVKTNQHSWRGIMGRKVDLRICLKSGVHYIDGIFRCRTNRHPMDFDAYRKLRFVPDDLSIQSFWKPTSILSEDVTVTMCKTDNFYLWLLQVVGLLGLAALCLWLAMRPKNPSYTILNLSVPALNDSNASGTGIIQYELDIKNPNEDSGIYYDDILLIFYHGQDRVGDNTIPSFYQGKDKTREVLAHVNVETGLWKALRSAILNATAEIKVDLSTKIKYKTWGMKSKHHDMHREGKVPIGKDGKIANKKKKVKLRRGSKKWKVRTTRLL</sequence>
<proteinExistence type="predicted"/>
<evidence type="ECO:0000256" key="2">
    <source>
        <dbReference type="ARBA" id="ARBA00022692"/>
    </source>
</evidence>
<keyword evidence="2 5" id="KW-0812">Transmembrane</keyword>
<evidence type="ECO:0000256" key="3">
    <source>
        <dbReference type="ARBA" id="ARBA00022989"/>
    </source>
</evidence>
<dbReference type="PANTHER" id="PTHR31415">
    <property type="entry name" value="OS05G0367900 PROTEIN"/>
    <property type="match status" value="1"/>
</dbReference>
<organism evidence="8 9">
    <name type="scientific">Theobroma cacao</name>
    <name type="common">Cacao</name>
    <name type="synonym">Cocoa</name>
    <dbReference type="NCBI Taxonomy" id="3641"/>
    <lineage>
        <taxon>Eukaryota</taxon>
        <taxon>Viridiplantae</taxon>
        <taxon>Streptophyta</taxon>
        <taxon>Embryophyta</taxon>
        <taxon>Tracheophyta</taxon>
        <taxon>Spermatophyta</taxon>
        <taxon>Magnoliopsida</taxon>
        <taxon>eudicotyledons</taxon>
        <taxon>Gunneridae</taxon>
        <taxon>Pentapetalae</taxon>
        <taxon>rosids</taxon>
        <taxon>malvids</taxon>
        <taxon>Malvales</taxon>
        <taxon>Malvaceae</taxon>
        <taxon>Byttnerioideae</taxon>
        <taxon>Theobroma</taxon>
    </lineage>
</organism>
<protein>
    <recommendedName>
        <fullName evidence="7">Late embryogenesis abundant protein LEA-2 subgroup domain-containing protein</fullName>
    </recommendedName>
</protein>
<keyword evidence="3 5" id="KW-1133">Transmembrane helix</keyword>
<dbReference type="InParanoid" id="A0A061GFD7"/>
<dbReference type="GO" id="GO:0009506">
    <property type="term" value="C:plasmodesma"/>
    <property type="evidence" value="ECO:0000318"/>
    <property type="project" value="GO_Central"/>
</dbReference>
<feature type="chain" id="PRO_5001599055" description="Late embryogenesis abundant protein LEA-2 subgroup domain-containing protein" evidence="6">
    <location>
        <begin position="22"/>
        <end position="415"/>
    </location>
</feature>
<dbReference type="AlphaFoldDB" id="A0A061GFD7"/>
<dbReference type="eggNOG" id="ENOG502S343">
    <property type="taxonomic scope" value="Eukaryota"/>
</dbReference>
<comment type="subcellular location">
    <subcellularLocation>
        <location evidence="1">Membrane</location>
        <topology evidence="1">Single-pass membrane protein</topology>
    </subcellularLocation>
</comment>
<feature type="domain" description="Late embryogenesis abundant protein LEA-2 subgroup" evidence="7">
    <location>
        <begin position="285"/>
        <end position="381"/>
    </location>
</feature>
<keyword evidence="4 5" id="KW-0472">Membrane</keyword>
<feature type="signal peptide" evidence="6">
    <location>
        <begin position="1"/>
        <end position="21"/>
    </location>
</feature>
<name>A0A061GFD7_THECC</name>
<reference evidence="8 9" key="1">
    <citation type="journal article" date="2013" name="Genome Biol.">
        <title>The genome sequence of the most widely cultivated cacao type and its use to identify candidate genes regulating pod color.</title>
        <authorList>
            <person name="Motamayor J.C."/>
            <person name="Mockaitis K."/>
            <person name="Schmutz J."/>
            <person name="Haiminen N."/>
            <person name="Iii D.L."/>
            <person name="Cornejo O."/>
            <person name="Findley S.D."/>
            <person name="Zheng P."/>
            <person name="Utro F."/>
            <person name="Royaert S."/>
            <person name="Saski C."/>
            <person name="Jenkins J."/>
            <person name="Podicheti R."/>
            <person name="Zhao M."/>
            <person name="Scheffler B.E."/>
            <person name="Stack J.C."/>
            <person name="Feltus F.A."/>
            <person name="Mustiga G.M."/>
            <person name="Amores F."/>
            <person name="Phillips W."/>
            <person name="Marelli J.P."/>
            <person name="May G.D."/>
            <person name="Shapiro H."/>
            <person name="Ma J."/>
            <person name="Bustamante C.D."/>
            <person name="Schnell R.J."/>
            <person name="Main D."/>
            <person name="Gilbert D."/>
            <person name="Parida L."/>
            <person name="Kuhn D.N."/>
        </authorList>
    </citation>
    <scope>NUCLEOTIDE SEQUENCE [LARGE SCALE GENOMIC DNA]</scope>
    <source>
        <strain evidence="9">cv. Matina 1-6</strain>
    </source>
</reference>
<dbReference type="HOGENOM" id="CLU_662935_0_0_1"/>
<gene>
    <name evidence="8" type="ORF">TCM_030151</name>
</gene>
<keyword evidence="9" id="KW-1185">Reference proteome</keyword>
<dbReference type="Gramene" id="EOY28595">
    <property type="protein sequence ID" value="EOY28595"/>
    <property type="gene ID" value="TCM_030151"/>
</dbReference>
<evidence type="ECO:0000256" key="4">
    <source>
        <dbReference type="ARBA" id="ARBA00023136"/>
    </source>
</evidence>
<evidence type="ECO:0000313" key="8">
    <source>
        <dbReference type="EMBL" id="EOY28595.1"/>
    </source>
</evidence>
<dbReference type="GO" id="GO:0098542">
    <property type="term" value="P:defense response to other organism"/>
    <property type="evidence" value="ECO:0007669"/>
    <property type="project" value="InterPro"/>
</dbReference>
<dbReference type="GO" id="GO:0005886">
    <property type="term" value="C:plasma membrane"/>
    <property type="evidence" value="ECO:0000318"/>
    <property type="project" value="GO_Central"/>
</dbReference>
<dbReference type="Proteomes" id="UP000026915">
    <property type="component" value="Chromosome 6"/>
</dbReference>
<evidence type="ECO:0000256" key="1">
    <source>
        <dbReference type="ARBA" id="ARBA00004167"/>
    </source>
</evidence>
<dbReference type="PANTHER" id="PTHR31415:SF89">
    <property type="entry name" value="PROTEIN NDR1-LIKE"/>
    <property type="match status" value="1"/>
</dbReference>
<accession>A0A061GFD7</accession>
<keyword evidence="6" id="KW-0732">Signal</keyword>
<dbReference type="Pfam" id="PF03168">
    <property type="entry name" value="LEA_2"/>
    <property type="match status" value="2"/>
</dbReference>
<dbReference type="InterPro" id="IPR044839">
    <property type="entry name" value="NDR1-like"/>
</dbReference>
<feature type="transmembrane region" description="Helical" evidence="5">
    <location>
        <begin position="231"/>
        <end position="252"/>
    </location>
</feature>
<evidence type="ECO:0000256" key="6">
    <source>
        <dbReference type="SAM" id="SignalP"/>
    </source>
</evidence>
<evidence type="ECO:0000256" key="5">
    <source>
        <dbReference type="SAM" id="Phobius"/>
    </source>
</evidence>
<dbReference type="InterPro" id="IPR004864">
    <property type="entry name" value="LEA_2"/>
</dbReference>